<dbReference type="PANTHER" id="PTHR48022">
    <property type="entry name" value="PLASTIDIC GLUCOSE TRANSPORTER 4"/>
    <property type="match status" value="1"/>
</dbReference>
<feature type="transmembrane region" description="Helical" evidence="7">
    <location>
        <begin position="267"/>
        <end position="290"/>
    </location>
</feature>
<comment type="similarity">
    <text evidence="2">Belongs to the major facilitator superfamily. Sugar transporter (TC 2.A.1.1) family.</text>
</comment>
<dbReference type="PRINTS" id="PR00171">
    <property type="entry name" value="SUGRTRNSPORT"/>
</dbReference>
<proteinExistence type="inferred from homology"/>
<reference evidence="8 9" key="1">
    <citation type="submission" date="2024-07" db="EMBL/GenBank/DDBJ databases">
        <title>Section-level genome sequencing and comparative genomics of Aspergillus sections Usti and Cavernicolus.</title>
        <authorList>
            <consortium name="Lawrence Berkeley National Laboratory"/>
            <person name="Nybo J.L."/>
            <person name="Vesth T.C."/>
            <person name="Theobald S."/>
            <person name="Frisvad J.C."/>
            <person name="Larsen T.O."/>
            <person name="Kjaerboelling I."/>
            <person name="Rothschild-Mancinelli K."/>
            <person name="Lyhne E.K."/>
            <person name="Kogle M.E."/>
            <person name="Barry K."/>
            <person name="Clum A."/>
            <person name="Na H."/>
            <person name="Ledsgaard L."/>
            <person name="Lin J."/>
            <person name="Lipzen A."/>
            <person name="Kuo A."/>
            <person name="Riley R."/>
            <person name="Mondo S."/>
            <person name="Labutti K."/>
            <person name="Haridas S."/>
            <person name="Pangalinan J."/>
            <person name="Salamov A.A."/>
            <person name="Simmons B.A."/>
            <person name="Magnuson J.K."/>
            <person name="Chen J."/>
            <person name="Drula E."/>
            <person name="Henrissat B."/>
            <person name="Wiebenga A."/>
            <person name="Lubbers R.J."/>
            <person name="Gomes A.C."/>
            <person name="Makela M.R."/>
            <person name="Stajich J."/>
            <person name="Grigoriev I.V."/>
            <person name="Mortensen U.H."/>
            <person name="De Vries R.P."/>
            <person name="Baker S.E."/>
            <person name="Andersen M.R."/>
        </authorList>
    </citation>
    <scope>NUCLEOTIDE SEQUENCE [LARGE SCALE GENOMIC DNA]</scope>
    <source>
        <strain evidence="8 9">CBS 209.92</strain>
    </source>
</reference>
<keyword evidence="5 7" id="KW-1133">Transmembrane helix</keyword>
<evidence type="ECO:0000256" key="3">
    <source>
        <dbReference type="ARBA" id="ARBA00022448"/>
    </source>
</evidence>
<evidence type="ECO:0000256" key="1">
    <source>
        <dbReference type="ARBA" id="ARBA00004141"/>
    </source>
</evidence>
<protein>
    <submittedName>
        <fullName evidence="8">Major facilitator superfamily domain-containing protein</fullName>
    </submittedName>
</protein>
<keyword evidence="6 7" id="KW-0472">Membrane</keyword>
<comment type="caution">
    <text evidence="8">The sequence shown here is derived from an EMBL/GenBank/DDBJ whole genome shotgun (WGS) entry which is preliminary data.</text>
</comment>
<dbReference type="InterPro" id="IPR050360">
    <property type="entry name" value="MFS_Sugar_Transporters"/>
</dbReference>
<dbReference type="Proteomes" id="UP001610563">
    <property type="component" value="Unassembled WGS sequence"/>
</dbReference>
<dbReference type="PANTHER" id="PTHR48022:SF61">
    <property type="entry name" value="HIGH AFFINITY GLUCOSE TRANSPORTER RGT2"/>
    <property type="match status" value="1"/>
</dbReference>
<dbReference type="InterPro" id="IPR003663">
    <property type="entry name" value="Sugar/inositol_transpt"/>
</dbReference>
<comment type="subcellular location">
    <subcellularLocation>
        <location evidence="1">Membrane</location>
        <topology evidence="1">Multi-pass membrane protein</topology>
    </subcellularLocation>
</comment>
<dbReference type="PROSITE" id="PS00217">
    <property type="entry name" value="SUGAR_TRANSPORT_2"/>
    <property type="match status" value="1"/>
</dbReference>
<feature type="transmembrane region" description="Helical" evidence="7">
    <location>
        <begin position="84"/>
        <end position="102"/>
    </location>
</feature>
<evidence type="ECO:0000256" key="4">
    <source>
        <dbReference type="ARBA" id="ARBA00022692"/>
    </source>
</evidence>
<keyword evidence="3" id="KW-0813">Transport</keyword>
<dbReference type="InterPro" id="IPR005828">
    <property type="entry name" value="MFS_sugar_transport-like"/>
</dbReference>
<sequence>MLSPHCMIATRIIHLAEICPFAGFYGIGFGYDSGWSGRVLDMPLFIRPYTGNPCPQTIFGTGTISDAYVDYAKHRFVVKTSQQSLFTSILPAVTFLGAIAAGDIADHLGRRPTIILGCGSFTFIAGLGVGFISATIIMYMSEIAPKKVRGAMVSGYQFYICVGVLLANCAVYATKDRDHTGSYSIPIGIQFLWSTVLADKTQQAAKALSRIRFQPNESVFVQNELADKGQLCLREARDRRPDIVHSKLDLLLQGKITDGSSNLRRRLLAVFISSLGTIPIPFFITLIIALRIGRRRILAGPLGMILYHNNAAVTAMIAFICLSIATFATTWGPAVWVVFAIGLSTASTWFWNCIIAAITPYLVFFIWGGLCCVSLAFSYFLVSETKGLSLEQVDKMSEEVSPRLSGKWVPHSTFAGEMGLVDAKEDVRAEHANEVKL</sequence>
<feature type="transmembrane region" description="Helical" evidence="7">
    <location>
        <begin position="334"/>
        <end position="354"/>
    </location>
</feature>
<feature type="transmembrane region" description="Helical" evidence="7">
    <location>
        <begin position="311"/>
        <end position="328"/>
    </location>
</feature>
<feature type="transmembrane region" description="Helical" evidence="7">
    <location>
        <begin position="151"/>
        <end position="173"/>
    </location>
</feature>
<dbReference type="SUPFAM" id="SSF103473">
    <property type="entry name" value="MFS general substrate transporter"/>
    <property type="match status" value="1"/>
</dbReference>
<accession>A0ABR4FXM9</accession>
<dbReference type="InterPro" id="IPR005829">
    <property type="entry name" value="Sugar_transporter_CS"/>
</dbReference>
<dbReference type="Gene3D" id="1.20.1250.20">
    <property type="entry name" value="MFS general substrate transporter like domains"/>
    <property type="match status" value="2"/>
</dbReference>
<evidence type="ECO:0000256" key="2">
    <source>
        <dbReference type="ARBA" id="ARBA00010992"/>
    </source>
</evidence>
<name>A0ABR4FXM9_9EURO</name>
<evidence type="ECO:0000256" key="6">
    <source>
        <dbReference type="ARBA" id="ARBA00023136"/>
    </source>
</evidence>
<evidence type="ECO:0000256" key="7">
    <source>
        <dbReference type="SAM" id="Phobius"/>
    </source>
</evidence>
<dbReference type="EMBL" id="JBFTWV010000086">
    <property type="protein sequence ID" value="KAL2788020.1"/>
    <property type="molecule type" value="Genomic_DNA"/>
</dbReference>
<feature type="transmembrane region" description="Helical" evidence="7">
    <location>
        <begin position="361"/>
        <end position="382"/>
    </location>
</feature>
<gene>
    <name evidence="8" type="ORF">BJX66DRAFT_327414</name>
</gene>
<evidence type="ECO:0000313" key="9">
    <source>
        <dbReference type="Proteomes" id="UP001610563"/>
    </source>
</evidence>
<evidence type="ECO:0000313" key="8">
    <source>
        <dbReference type="EMBL" id="KAL2788020.1"/>
    </source>
</evidence>
<evidence type="ECO:0000256" key="5">
    <source>
        <dbReference type="ARBA" id="ARBA00022989"/>
    </source>
</evidence>
<keyword evidence="4 7" id="KW-0812">Transmembrane</keyword>
<feature type="transmembrane region" description="Helical" evidence="7">
    <location>
        <begin position="114"/>
        <end position="139"/>
    </location>
</feature>
<keyword evidence="9" id="KW-1185">Reference proteome</keyword>
<dbReference type="InterPro" id="IPR036259">
    <property type="entry name" value="MFS_trans_sf"/>
</dbReference>
<dbReference type="Pfam" id="PF00083">
    <property type="entry name" value="Sugar_tr"/>
    <property type="match status" value="3"/>
</dbReference>
<organism evidence="8 9">
    <name type="scientific">Aspergillus keveii</name>
    <dbReference type="NCBI Taxonomy" id="714993"/>
    <lineage>
        <taxon>Eukaryota</taxon>
        <taxon>Fungi</taxon>
        <taxon>Dikarya</taxon>
        <taxon>Ascomycota</taxon>
        <taxon>Pezizomycotina</taxon>
        <taxon>Eurotiomycetes</taxon>
        <taxon>Eurotiomycetidae</taxon>
        <taxon>Eurotiales</taxon>
        <taxon>Aspergillaceae</taxon>
        <taxon>Aspergillus</taxon>
        <taxon>Aspergillus subgen. Nidulantes</taxon>
    </lineage>
</organism>